<dbReference type="RefSeq" id="WP_208675572.1">
    <property type="nucleotide sequence ID" value="NZ_CP030139.2"/>
</dbReference>
<evidence type="ECO:0000313" key="6">
    <source>
        <dbReference type="EMBL" id="AZB71884.1"/>
    </source>
</evidence>
<dbReference type="Pfam" id="PF00160">
    <property type="entry name" value="Pro_isomerase"/>
    <property type="match status" value="1"/>
</dbReference>
<dbReference type="InterPro" id="IPR002130">
    <property type="entry name" value="Cyclophilin-type_PPIase_dom"/>
</dbReference>
<reference evidence="6 7" key="1">
    <citation type="journal article" date="2018" name="Sci. Rep.">
        <title>Genome Features and Biochemical Characteristics of a Robust, Fast Growing and Naturally Transformable Cyanobacterium Synechococcus elongatus PCC 11801 Isolated from India.</title>
        <authorList>
            <person name="Jaiswal D."/>
            <person name="Sengupta A."/>
            <person name="Sohoni S."/>
            <person name="Sengupta S."/>
            <person name="Phadnavis A.G."/>
            <person name="Pakrasi H.B."/>
            <person name="Wangikar P.P."/>
        </authorList>
    </citation>
    <scope>NUCLEOTIDE SEQUENCE [LARGE SCALE GENOMIC DNA]</scope>
    <source>
        <strain evidence="6 7">PCC 11801</strain>
    </source>
</reference>
<evidence type="ECO:0000256" key="4">
    <source>
        <dbReference type="ARBA" id="ARBA00023235"/>
    </source>
</evidence>
<feature type="domain" description="PPIase cyclophilin-type" evidence="5">
    <location>
        <begin position="188"/>
        <end position="344"/>
    </location>
</feature>
<dbReference type="InterPro" id="IPR048563">
    <property type="entry name" value="CYP38_PsbQ-like"/>
</dbReference>
<dbReference type="CDD" id="cd01924">
    <property type="entry name" value="cyclophilin_TLP40_like"/>
    <property type="match status" value="1"/>
</dbReference>
<organism evidence="6 7">
    <name type="scientific">Synechococcus elongatus PCC 11801</name>
    <dbReference type="NCBI Taxonomy" id="2219813"/>
    <lineage>
        <taxon>Bacteria</taxon>
        <taxon>Bacillati</taxon>
        <taxon>Cyanobacteriota</taxon>
        <taxon>Cyanophyceae</taxon>
        <taxon>Synechococcales</taxon>
        <taxon>Synechococcaceae</taxon>
        <taxon>Synechococcus</taxon>
    </lineage>
</organism>
<name>A0AAN1UTS0_SYNEL</name>
<dbReference type="EMBL" id="CP030139">
    <property type="protein sequence ID" value="AZB71884.1"/>
    <property type="molecule type" value="Genomic_DNA"/>
</dbReference>
<dbReference type="SUPFAM" id="SSF101112">
    <property type="entry name" value="Oxygen-evolving enhancer protein 3"/>
    <property type="match status" value="1"/>
</dbReference>
<dbReference type="AlphaFoldDB" id="A0AAN1UTS0"/>
<dbReference type="PANTHER" id="PTHR43246">
    <property type="entry name" value="PEPTIDYL-PROLYL CIS-TRANS ISOMERASE CYP38, CHLOROPLASTIC"/>
    <property type="match status" value="1"/>
</dbReference>
<dbReference type="GO" id="GO:0003755">
    <property type="term" value="F:peptidyl-prolyl cis-trans isomerase activity"/>
    <property type="evidence" value="ECO:0007669"/>
    <property type="project" value="UniProtKB-KW"/>
</dbReference>
<dbReference type="Gene3D" id="1.20.120.290">
    <property type="entry name" value="Oxygen-evolving enhancer protein 3 (PsbQ), four-helix up-down bundle"/>
    <property type="match status" value="1"/>
</dbReference>
<dbReference type="Gene3D" id="2.40.100.10">
    <property type="entry name" value="Cyclophilin-like"/>
    <property type="match status" value="1"/>
</dbReference>
<protein>
    <recommendedName>
        <fullName evidence="1">peptidylprolyl isomerase</fullName>
        <ecNumber evidence="1">5.2.1.8</ecNumber>
    </recommendedName>
</protein>
<dbReference type="Proteomes" id="UP000267249">
    <property type="component" value="Chromosome"/>
</dbReference>
<evidence type="ECO:0000256" key="3">
    <source>
        <dbReference type="ARBA" id="ARBA00023110"/>
    </source>
</evidence>
<gene>
    <name evidence="6" type="primary">psbQ</name>
    <name evidence="6" type="ORF">DOP62_03300</name>
</gene>
<dbReference type="Pfam" id="PF21329">
    <property type="entry name" value="CYP38_PsbQ-like"/>
    <property type="match status" value="1"/>
</dbReference>
<accession>A0AAN1UTS0</accession>
<evidence type="ECO:0000256" key="2">
    <source>
        <dbReference type="ARBA" id="ARBA00023078"/>
    </source>
</evidence>
<evidence type="ECO:0000313" key="7">
    <source>
        <dbReference type="Proteomes" id="UP000267249"/>
    </source>
</evidence>
<dbReference type="InterPro" id="IPR029000">
    <property type="entry name" value="Cyclophilin-like_dom_sf"/>
</dbReference>
<keyword evidence="2" id="KW-0793">Thylakoid</keyword>
<dbReference type="InterPro" id="IPR044665">
    <property type="entry name" value="E_coli_cyclophilin_A-like"/>
</dbReference>
<evidence type="ECO:0000259" key="5">
    <source>
        <dbReference type="PROSITE" id="PS50072"/>
    </source>
</evidence>
<evidence type="ECO:0000256" key="1">
    <source>
        <dbReference type="ARBA" id="ARBA00013194"/>
    </source>
</evidence>
<dbReference type="SUPFAM" id="SSF50891">
    <property type="entry name" value="Cyclophilin-like"/>
    <property type="match status" value="1"/>
</dbReference>
<proteinExistence type="predicted"/>
<dbReference type="PROSITE" id="PS50072">
    <property type="entry name" value="CSA_PPIASE_2"/>
    <property type="match status" value="1"/>
</dbReference>
<dbReference type="InterPro" id="IPR023222">
    <property type="entry name" value="PsbQ-like_dom_sf"/>
</dbReference>
<dbReference type="EC" id="5.2.1.8" evidence="1"/>
<keyword evidence="3" id="KW-0697">Rotamase</keyword>
<keyword evidence="4" id="KW-0413">Isomerase</keyword>
<sequence>MLSLGRRAATWLPRLFALSFALILPAIAIAPAAIAGLPPGNAITDGRALLRYALPIDNPDIREVQKDIEGLSDNLRAKRWAPIERNLKHVSKVLNLRPKNILAAVPEERRPQAEALLAELKTDLSKLEEATAAKNKPEVQAARNHFLAVVGEIEELMVEGFPFEVPAEYRNLPRLEGRATIAVETTQGDLTLVVDGYSAPITAGNFVDLVQRGFYNGLPFTRAEDFYVLQIGDPVGPETGFIDPKTKQERQIPLEILVEGDREPVYGATLEELGRYTDNPVLPFSAFGTLGWARPSDNLNGGSSQFFFFLFEPELTPAGLNLIDGRYAAFGYVVEGKEVLEKLRPEDKILKAKVVAGAEHLIQPS</sequence>